<evidence type="ECO:0000313" key="4">
    <source>
        <dbReference type="EMBL" id="CAG9713747.1"/>
    </source>
</evidence>
<dbReference type="SUPFAM" id="SSF53335">
    <property type="entry name" value="S-adenosyl-L-methionine-dependent methyltransferases"/>
    <property type="match status" value="1"/>
</dbReference>
<accession>A0AA86MLF0</accession>
<evidence type="ECO:0000313" key="2">
    <source>
        <dbReference type="EMBL" id="CAG9702366.1"/>
    </source>
</evidence>
<dbReference type="PANTHER" id="PTHR43861">
    <property type="entry name" value="TRANS-ACONITATE 2-METHYLTRANSFERASE-RELATED"/>
    <property type="match status" value="1"/>
</dbReference>
<dbReference type="Pfam" id="PF13847">
    <property type="entry name" value="Methyltransf_31"/>
    <property type="match status" value="1"/>
</dbReference>
<proteinExistence type="predicted"/>
<dbReference type="RefSeq" id="WP_210887671.1">
    <property type="nucleotide sequence ID" value="NZ_CAKJVE010000003.1"/>
</dbReference>
<dbReference type="Proteomes" id="UP000789738">
    <property type="component" value="Unassembled WGS sequence"/>
</dbReference>
<name>A0AA86MLF0_9CLOT</name>
<dbReference type="InterPro" id="IPR025714">
    <property type="entry name" value="Methyltranfer_dom"/>
</dbReference>
<dbReference type="Gene3D" id="3.40.50.150">
    <property type="entry name" value="Vaccinia Virus protein VP39"/>
    <property type="match status" value="1"/>
</dbReference>
<evidence type="ECO:0000259" key="1">
    <source>
        <dbReference type="Pfam" id="PF13847"/>
    </source>
</evidence>
<dbReference type="EMBL" id="CAKJVE010000006">
    <property type="protein sequence ID" value="CAG9713839.1"/>
    <property type="molecule type" value="Genomic_DNA"/>
</dbReference>
<sequence length="244" mass="28400">MKDNICYFDESYIFFYTDYLNDNITIEEVKFIKNQINSDSKVLDICCGHGRHTIELSKLGVNIIGIDNSSEAIKLAKKKAVESNLNPNIFQEVDVFQFNTTGQFDCIILECNTLGLFAKKDVDLLIKMKSMLKDNGKIILDVLNKNFFTSHYQKQHWFTKDNDLVLNQYDYNDNKTAINVKEIRIIDNIRNDYNCTLNLYTLDDLKNILTKLDLNIINVYEDYKQNIFNNKTSRNIVLTLNKSA</sequence>
<reference evidence="3" key="1">
    <citation type="submission" date="2021-10" db="EMBL/GenBank/DDBJ databases">
        <authorList>
            <person name="Mesa V."/>
        </authorList>
    </citation>
    <scope>NUCLEOTIDE SEQUENCE</scope>
    <source>
        <strain evidence="3">CC3_PB</strain>
    </source>
</reference>
<protein>
    <submittedName>
        <fullName evidence="3">Methyltransf_25 domain-containing protein</fullName>
    </submittedName>
</protein>
<dbReference type="EMBL" id="CAKJVE010000005">
    <property type="protein sequence ID" value="CAG9713758.1"/>
    <property type="molecule type" value="Genomic_DNA"/>
</dbReference>
<organism evidence="3 7">
    <name type="scientific">Clostridium neonatale</name>
    <dbReference type="NCBI Taxonomy" id="137838"/>
    <lineage>
        <taxon>Bacteria</taxon>
        <taxon>Bacillati</taxon>
        <taxon>Bacillota</taxon>
        <taxon>Clostridia</taxon>
        <taxon>Eubacteriales</taxon>
        <taxon>Clostridiaceae</taxon>
        <taxon>Clostridium</taxon>
    </lineage>
</organism>
<dbReference type="Gene3D" id="2.20.25.110">
    <property type="entry name" value="S-adenosyl-L-methionine-dependent methyltransferases"/>
    <property type="match status" value="1"/>
</dbReference>
<dbReference type="AlphaFoldDB" id="A0AA86MLF0"/>
<evidence type="ECO:0000313" key="3">
    <source>
        <dbReference type="EMBL" id="CAG9702376.1"/>
    </source>
</evidence>
<dbReference type="EMBL" id="CAKJVE010000005">
    <property type="protein sequence ID" value="CAG9713747.1"/>
    <property type="molecule type" value="Genomic_DNA"/>
</dbReference>
<evidence type="ECO:0000313" key="6">
    <source>
        <dbReference type="EMBL" id="CAG9713839.1"/>
    </source>
</evidence>
<evidence type="ECO:0000313" key="7">
    <source>
        <dbReference type="Proteomes" id="UP000789738"/>
    </source>
</evidence>
<dbReference type="CDD" id="cd02440">
    <property type="entry name" value="AdoMet_MTases"/>
    <property type="match status" value="1"/>
</dbReference>
<dbReference type="EMBL" id="CAKJVE010000003">
    <property type="protein sequence ID" value="CAG9702376.1"/>
    <property type="molecule type" value="Genomic_DNA"/>
</dbReference>
<feature type="domain" description="Methyltransferase" evidence="1">
    <location>
        <begin position="37"/>
        <end position="148"/>
    </location>
</feature>
<comment type="caution">
    <text evidence="3">The sequence shown here is derived from an EMBL/GenBank/DDBJ whole genome shotgun (WGS) entry which is preliminary data.</text>
</comment>
<gene>
    <name evidence="2" type="ORF">CNEO_30020</name>
    <name evidence="3" type="ORF">CNEO_30030</name>
    <name evidence="4" type="ORF">CNEO_50042</name>
    <name evidence="5" type="ORF">CNEO_50053</name>
    <name evidence="6" type="ORF">CNEO_60026</name>
</gene>
<evidence type="ECO:0000313" key="5">
    <source>
        <dbReference type="EMBL" id="CAG9713758.1"/>
    </source>
</evidence>
<dbReference type="EMBL" id="CAKJVE010000003">
    <property type="protein sequence ID" value="CAG9702366.1"/>
    <property type="molecule type" value="Genomic_DNA"/>
</dbReference>
<dbReference type="InterPro" id="IPR029063">
    <property type="entry name" value="SAM-dependent_MTases_sf"/>
</dbReference>